<evidence type="ECO:0000256" key="8">
    <source>
        <dbReference type="ARBA" id="ARBA00029447"/>
    </source>
</evidence>
<evidence type="ECO:0000313" key="14">
    <source>
        <dbReference type="Proteomes" id="UP000683428"/>
    </source>
</evidence>
<dbReference type="Pfam" id="PF17200">
    <property type="entry name" value="sCache_2"/>
    <property type="match status" value="1"/>
</dbReference>
<dbReference type="GO" id="GO:0005886">
    <property type="term" value="C:plasma membrane"/>
    <property type="evidence" value="ECO:0007669"/>
    <property type="project" value="UniProtKB-SubCell"/>
</dbReference>
<dbReference type="PROSITE" id="PS50192">
    <property type="entry name" value="T_SNARE"/>
    <property type="match status" value="1"/>
</dbReference>
<reference evidence="13" key="1">
    <citation type="submission" date="2020-11" db="EMBL/GenBank/DDBJ databases">
        <title>Azospira inquinata sp. nov.</title>
        <authorList>
            <person name="Moe W.M."/>
            <person name="Mikes M.C."/>
        </authorList>
    </citation>
    <scope>NUCLEOTIDE SEQUENCE</scope>
    <source>
        <strain evidence="13">Azo-3</strain>
    </source>
</reference>
<feature type="domain" description="T-SNARE coiled-coil homology" evidence="12">
    <location>
        <begin position="455"/>
        <end position="517"/>
    </location>
</feature>
<evidence type="ECO:0000256" key="3">
    <source>
        <dbReference type="ARBA" id="ARBA00022519"/>
    </source>
</evidence>
<evidence type="ECO:0000256" key="1">
    <source>
        <dbReference type="ARBA" id="ARBA00004429"/>
    </source>
</evidence>
<dbReference type="RefSeq" id="WP_216127867.1">
    <property type="nucleotide sequence ID" value="NZ_CP064782.1"/>
</dbReference>
<keyword evidence="4 10" id="KW-0812">Transmembrane</keyword>
<comment type="similarity">
    <text evidence="8">Belongs to the methyl-accepting chemotaxis (MCP) protein family.</text>
</comment>
<sequence length="540" mass="57104">MFNFGSLKGRLVLSVLVALLGLFALATYQVVHLRHQLLEDRKTTLQAAINLATSTVAGFQEQEAKGQLTREQAQGAAKAVLRSMRFLGQEYFFVYDSKGVSVMHPINPKQEGKNFWDKKDKSGEYGTRSKIQAALDKTGFVLSLNAKPGGTEQLPKLNYVEYYQPWDWVIGTGLYVDDLDALFYAQLQVAALVIVLVALAVGVVAWVVARGILRQIGGEPAEAVRAMEQVAGGNLRVALGRAPEDSLLGALNRLVGALATMMGEVAAGADKVKGAAQEISDVSSQVADSAASQSDATQTMAAAMEQLTVSINHVSDNAGQTEQLADQAAGQAVQGVQGVEASTVRIGAMAQTISQAADQVRGLAQSAEEVARIAAVIKDIAGQTNLLALNAAIEAARAGEQGRGFAVVADEVRVLAERTEKATVEITGVLSRIQEETQTAAKVMDAAQPEAEAAKAAVEEISRMLQEISRVSRSACDLTREVANSTREQGEASNSLAQQVDVIAGQVESTSGGIRSAAATARSLLDTARELHGATSRFQV</sequence>
<feature type="transmembrane region" description="Helical" evidence="10">
    <location>
        <begin position="189"/>
        <end position="209"/>
    </location>
</feature>
<keyword evidence="3" id="KW-0997">Cell inner membrane</keyword>
<dbReference type="SMART" id="SM00283">
    <property type="entry name" value="MA"/>
    <property type="match status" value="1"/>
</dbReference>
<dbReference type="InterPro" id="IPR004089">
    <property type="entry name" value="MCPsignal_dom"/>
</dbReference>
<keyword evidence="14" id="KW-1185">Reference proteome</keyword>
<dbReference type="FunFam" id="1.10.287.950:FF:000001">
    <property type="entry name" value="Methyl-accepting chemotaxis sensory transducer"/>
    <property type="match status" value="1"/>
</dbReference>
<keyword evidence="6 10" id="KW-0472">Membrane</keyword>
<dbReference type="Pfam" id="PF00015">
    <property type="entry name" value="MCPsignal"/>
    <property type="match status" value="1"/>
</dbReference>
<gene>
    <name evidence="13" type="ORF">Azoinq_00800</name>
</gene>
<keyword evidence="7 9" id="KW-0807">Transducer</keyword>
<evidence type="ECO:0000256" key="5">
    <source>
        <dbReference type="ARBA" id="ARBA00022989"/>
    </source>
</evidence>
<dbReference type="PANTHER" id="PTHR32089">
    <property type="entry name" value="METHYL-ACCEPTING CHEMOTAXIS PROTEIN MCPB"/>
    <property type="match status" value="1"/>
</dbReference>
<keyword evidence="5 10" id="KW-1133">Transmembrane helix</keyword>
<name>A0A975SMQ9_9RHOO</name>
<dbReference type="AlphaFoldDB" id="A0A975SMQ9"/>
<dbReference type="EMBL" id="CP064782">
    <property type="protein sequence ID" value="QWT49191.1"/>
    <property type="molecule type" value="Genomic_DNA"/>
</dbReference>
<dbReference type="PROSITE" id="PS50111">
    <property type="entry name" value="CHEMOTAXIS_TRANSDUC_2"/>
    <property type="match status" value="1"/>
</dbReference>
<evidence type="ECO:0000256" key="6">
    <source>
        <dbReference type="ARBA" id="ARBA00023136"/>
    </source>
</evidence>
<evidence type="ECO:0000256" key="2">
    <source>
        <dbReference type="ARBA" id="ARBA00022475"/>
    </source>
</evidence>
<dbReference type="InterPro" id="IPR033480">
    <property type="entry name" value="sCache_2"/>
</dbReference>
<evidence type="ECO:0000256" key="9">
    <source>
        <dbReference type="PROSITE-ProRule" id="PRU00284"/>
    </source>
</evidence>
<evidence type="ECO:0000313" key="13">
    <source>
        <dbReference type="EMBL" id="QWT49191.1"/>
    </source>
</evidence>
<evidence type="ECO:0000256" key="7">
    <source>
        <dbReference type="ARBA" id="ARBA00023224"/>
    </source>
</evidence>
<keyword evidence="2" id="KW-1003">Cell membrane</keyword>
<accession>A0A975SMQ9</accession>
<dbReference type="GO" id="GO:0007165">
    <property type="term" value="P:signal transduction"/>
    <property type="evidence" value="ECO:0007669"/>
    <property type="project" value="UniProtKB-KW"/>
</dbReference>
<evidence type="ECO:0000259" key="11">
    <source>
        <dbReference type="PROSITE" id="PS50111"/>
    </source>
</evidence>
<comment type="subcellular location">
    <subcellularLocation>
        <location evidence="1">Cell inner membrane</location>
        <topology evidence="1">Multi-pass membrane protein</topology>
    </subcellularLocation>
</comment>
<proteinExistence type="inferred from homology"/>
<evidence type="ECO:0000256" key="4">
    <source>
        <dbReference type="ARBA" id="ARBA00022692"/>
    </source>
</evidence>
<evidence type="ECO:0000256" key="10">
    <source>
        <dbReference type="SAM" id="Phobius"/>
    </source>
</evidence>
<organism evidence="13 14">
    <name type="scientific">Azospira inquinata</name>
    <dbReference type="NCBI Taxonomy" id="2785627"/>
    <lineage>
        <taxon>Bacteria</taxon>
        <taxon>Pseudomonadati</taxon>
        <taxon>Pseudomonadota</taxon>
        <taxon>Betaproteobacteria</taxon>
        <taxon>Rhodocyclales</taxon>
        <taxon>Rhodocyclaceae</taxon>
        <taxon>Azospira</taxon>
    </lineage>
</organism>
<dbReference type="SMART" id="SM01049">
    <property type="entry name" value="Cache_2"/>
    <property type="match status" value="1"/>
</dbReference>
<dbReference type="PANTHER" id="PTHR32089:SF119">
    <property type="entry name" value="METHYL-ACCEPTING CHEMOTAXIS PROTEIN CTPL"/>
    <property type="match status" value="1"/>
</dbReference>
<protein>
    <submittedName>
        <fullName evidence="13">Cache domain-containing protein</fullName>
    </submittedName>
</protein>
<dbReference type="GO" id="GO:0006935">
    <property type="term" value="P:chemotaxis"/>
    <property type="evidence" value="ECO:0007669"/>
    <property type="project" value="UniProtKB-ARBA"/>
</dbReference>
<dbReference type="KEGG" id="aiq:Azoinq_00800"/>
<feature type="domain" description="Methyl-accepting transducer" evidence="11">
    <location>
        <begin position="268"/>
        <end position="504"/>
    </location>
</feature>
<evidence type="ECO:0000259" key="12">
    <source>
        <dbReference type="PROSITE" id="PS50192"/>
    </source>
</evidence>
<dbReference type="Proteomes" id="UP000683428">
    <property type="component" value="Chromosome"/>
</dbReference>
<dbReference type="InterPro" id="IPR000727">
    <property type="entry name" value="T_SNARE_dom"/>
</dbReference>